<dbReference type="GO" id="GO:0003677">
    <property type="term" value="F:DNA binding"/>
    <property type="evidence" value="ECO:0007669"/>
    <property type="project" value="UniProtKB-KW"/>
</dbReference>
<keyword evidence="1" id="KW-0805">Transcription regulation</keyword>
<dbReference type="InterPro" id="IPR036390">
    <property type="entry name" value="WH_DNA-bd_sf"/>
</dbReference>
<dbReference type="PANTHER" id="PTHR30136">
    <property type="entry name" value="HELIX-TURN-HELIX TRANSCRIPTIONAL REGULATOR, ICLR FAMILY"/>
    <property type="match status" value="1"/>
</dbReference>
<dbReference type="SMART" id="SM00346">
    <property type="entry name" value="HTH_ICLR"/>
    <property type="match status" value="1"/>
</dbReference>
<evidence type="ECO:0000259" key="5">
    <source>
        <dbReference type="PROSITE" id="PS51077"/>
    </source>
</evidence>
<dbReference type="Proteomes" id="UP000245680">
    <property type="component" value="Unassembled WGS sequence"/>
</dbReference>
<evidence type="ECO:0000259" key="6">
    <source>
        <dbReference type="PROSITE" id="PS51078"/>
    </source>
</evidence>
<accession>A0A2V2L5Y0</accession>
<dbReference type="OrthoDB" id="6057486at2"/>
<gene>
    <name evidence="7" type="ORF">DKT77_19875</name>
</gene>
<organism evidence="7 8">
    <name type="scientific">Meridianimarinicoccus roseus</name>
    <dbReference type="NCBI Taxonomy" id="2072018"/>
    <lineage>
        <taxon>Bacteria</taxon>
        <taxon>Pseudomonadati</taxon>
        <taxon>Pseudomonadota</taxon>
        <taxon>Alphaproteobacteria</taxon>
        <taxon>Rhodobacterales</taxon>
        <taxon>Paracoccaceae</taxon>
        <taxon>Meridianimarinicoccus</taxon>
    </lineage>
</organism>
<proteinExistence type="predicted"/>
<evidence type="ECO:0000256" key="1">
    <source>
        <dbReference type="ARBA" id="ARBA00023015"/>
    </source>
</evidence>
<dbReference type="GO" id="GO:0003700">
    <property type="term" value="F:DNA-binding transcription factor activity"/>
    <property type="evidence" value="ECO:0007669"/>
    <property type="project" value="TreeGrafter"/>
</dbReference>
<dbReference type="SUPFAM" id="SSF46785">
    <property type="entry name" value="Winged helix' DNA-binding domain"/>
    <property type="match status" value="1"/>
</dbReference>
<evidence type="ECO:0000256" key="3">
    <source>
        <dbReference type="ARBA" id="ARBA00023163"/>
    </source>
</evidence>
<name>A0A2V2L5Y0_9RHOB</name>
<dbReference type="InterPro" id="IPR050707">
    <property type="entry name" value="HTH_MetabolicPath_Reg"/>
</dbReference>
<dbReference type="GO" id="GO:0045892">
    <property type="term" value="P:negative regulation of DNA-templated transcription"/>
    <property type="evidence" value="ECO:0007669"/>
    <property type="project" value="TreeGrafter"/>
</dbReference>
<dbReference type="PROSITE" id="PS51078">
    <property type="entry name" value="ICLR_ED"/>
    <property type="match status" value="1"/>
</dbReference>
<dbReference type="AlphaFoldDB" id="A0A2V2L5Y0"/>
<feature type="domain" description="IclR-ED" evidence="6">
    <location>
        <begin position="110"/>
        <end position="293"/>
    </location>
</feature>
<dbReference type="FunFam" id="1.10.10.10:FF:000056">
    <property type="entry name" value="IclR family transcriptional regulator"/>
    <property type="match status" value="1"/>
</dbReference>
<evidence type="ECO:0000256" key="4">
    <source>
        <dbReference type="SAM" id="MobiDB-lite"/>
    </source>
</evidence>
<dbReference type="InterPro" id="IPR014757">
    <property type="entry name" value="Tscrpt_reg_IclR_C"/>
</dbReference>
<protein>
    <submittedName>
        <fullName evidence="7">IclR family transcriptional regulator</fullName>
    </submittedName>
</protein>
<comment type="caution">
    <text evidence="7">The sequence shown here is derived from an EMBL/GenBank/DDBJ whole genome shotgun (WGS) entry which is preliminary data.</text>
</comment>
<dbReference type="Pfam" id="PF09339">
    <property type="entry name" value="HTH_IclR"/>
    <property type="match status" value="1"/>
</dbReference>
<evidence type="ECO:0000256" key="2">
    <source>
        <dbReference type="ARBA" id="ARBA00023125"/>
    </source>
</evidence>
<dbReference type="Gene3D" id="1.10.10.10">
    <property type="entry name" value="Winged helix-like DNA-binding domain superfamily/Winged helix DNA-binding domain"/>
    <property type="match status" value="1"/>
</dbReference>
<dbReference type="SUPFAM" id="SSF55781">
    <property type="entry name" value="GAF domain-like"/>
    <property type="match status" value="1"/>
</dbReference>
<dbReference type="EMBL" id="QGKU01000068">
    <property type="protein sequence ID" value="PWR00798.1"/>
    <property type="molecule type" value="Genomic_DNA"/>
</dbReference>
<feature type="domain" description="HTH iclR-type" evidence="5">
    <location>
        <begin position="47"/>
        <end position="109"/>
    </location>
</feature>
<keyword evidence="8" id="KW-1185">Reference proteome</keyword>
<dbReference type="InterPro" id="IPR029016">
    <property type="entry name" value="GAF-like_dom_sf"/>
</dbReference>
<dbReference type="InterPro" id="IPR036388">
    <property type="entry name" value="WH-like_DNA-bd_sf"/>
</dbReference>
<evidence type="ECO:0000313" key="8">
    <source>
        <dbReference type="Proteomes" id="UP000245680"/>
    </source>
</evidence>
<dbReference type="Pfam" id="PF01614">
    <property type="entry name" value="IclR_C"/>
    <property type="match status" value="1"/>
</dbReference>
<sequence length="303" mass="32063">MGEQARQRHGTRQGAPAGSAGSQDVGAPDPDAEVRGVPGAAEPSAGPGTVGKALEVLDAVAASPGGVRFAELETRGRYPKATLYRLLQTLAREGMVQHDPDSGLYTLGMRLVRLAHVAWRHSSLAPIARPHLDALSADLGQTVHLAQLDHGQVLYVDKRNAAQPVEMYSEAGKVGPAYCTGVGKVLLAHVPAPELDRLLSQQSFHRFTPSTLTDAAALRAELARIRAEGVGYDREEHEAGIICIAVPVLSAQGRCLGALSVTGHADRMTAADLAAFLPELRAAAARISQDTQAWRFPDAPEPH</sequence>
<dbReference type="Gene3D" id="3.30.450.40">
    <property type="match status" value="1"/>
</dbReference>
<keyword evidence="3" id="KW-0804">Transcription</keyword>
<feature type="region of interest" description="Disordered" evidence="4">
    <location>
        <begin position="1"/>
        <end position="49"/>
    </location>
</feature>
<keyword evidence="2" id="KW-0238">DNA-binding</keyword>
<dbReference type="PANTHER" id="PTHR30136:SF35">
    <property type="entry name" value="HTH-TYPE TRANSCRIPTIONAL REGULATOR RV1719"/>
    <property type="match status" value="1"/>
</dbReference>
<reference evidence="7 8" key="1">
    <citation type="submission" date="2018-05" db="EMBL/GenBank/DDBJ databases">
        <title>Rhodobacteraceae gen. nov., sp. nov. isolated from sea water.</title>
        <authorList>
            <person name="Ren Y."/>
        </authorList>
    </citation>
    <scope>NUCLEOTIDE SEQUENCE [LARGE SCALE GENOMIC DNA]</scope>
    <source>
        <strain evidence="7 8">TG-679</strain>
    </source>
</reference>
<dbReference type="PROSITE" id="PS51077">
    <property type="entry name" value="HTH_ICLR"/>
    <property type="match status" value="1"/>
</dbReference>
<dbReference type="InterPro" id="IPR005471">
    <property type="entry name" value="Tscrpt_reg_IclR_N"/>
</dbReference>
<dbReference type="RefSeq" id="WP_109813384.1">
    <property type="nucleotide sequence ID" value="NZ_QGKU01000068.1"/>
</dbReference>
<evidence type="ECO:0000313" key="7">
    <source>
        <dbReference type="EMBL" id="PWR00798.1"/>
    </source>
</evidence>